<evidence type="ECO:0000313" key="2">
    <source>
        <dbReference type="Proteomes" id="UP001519345"/>
    </source>
</evidence>
<dbReference type="Gene3D" id="3.30.160.170">
    <property type="entry name" value="FlaG-like"/>
    <property type="match status" value="1"/>
</dbReference>
<dbReference type="Pfam" id="PF03646">
    <property type="entry name" value="FlaG"/>
    <property type="match status" value="1"/>
</dbReference>
<dbReference type="NCBIfam" id="NF005834">
    <property type="entry name" value="PRK07738.1"/>
    <property type="match status" value="1"/>
</dbReference>
<dbReference type="PANTHER" id="PTHR37166">
    <property type="entry name" value="PROTEIN FLAG"/>
    <property type="match status" value="1"/>
</dbReference>
<dbReference type="InterPro" id="IPR035924">
    <property type="entry name" value="FlaG-like_sf"/>
</dbReference>
<gene>
    <name evidence="1" type="ORF">J2Z83_003305</name>
</gene>
<organism evidence="1 2">
    <name type="scientific">Virgibacillus natechei</name>
    <dbReference type="NCBI Taxonomy" id="1216297"/>
    <lineage>
        <taxon>Bacteria</taxon>
        <taxon>Bacillati</taxon>
        <taxon>Bacillota</taxon>
        <taxon>Bacilli</taxon>
        <taxon>Bacillales</taxon>
        <taxon>Bacillaceae</taxon>
        <taxon>Virgibacillus</taxon>
    </lineage>
</organism>
<proteinExistence type="predicted"/>
<keyword evidence="2" id="KW-1185">Reference proteome</keyword>
<dbReference type="InterPro" id="IPR005186">
    <property type="entry name" value="FlaG"/>
</dbReference>
<reference evidence="1 2" key="1">
    <citation type="submission" date="2021-03" db="EMBL/GenBank/DDBJ databases">
        <title>Genomic Encyclopedia of Type Strains, Phase IV (KMG-IV): sequencing the most valuable type-strain genomes for metagenomic binning, comparative biology and taxonomic classification.</title>
        <authorList>
            <person name="Goeker M."/>
        </authorList>
    </citation>
    <scope>NUCLEOTIDE SEQUENCE [LARGE SCALE GENOMIC DNA]</scope>
    <source>
        <strain evidence="1 2">DSM 25609</strain>
    </source>
</reference>
<comment type="caution">
    <text evidence="1">The sequence shown here is derived from an EMBL/GenBank/DDBJ whole genome shotgun (WGS) entry which is preliminary data.</text>
</comment>
<dbReference type="Proteomes" id="UP001519345">
    <property type="component" value="Unassembled WGS sequence"/>
</dbReference>
<accession>A0ABS4ILJ5</accession>
<dbReference type="EMBL" id="JAGGKX010000022">
    <property type="protein sequence ID" value="MBP1971166.1"/>
    <property type="molecule type" value="Genomic_DNA"/>
</dbReference>
<evidence type="ECO:0000313" key="1">
    <source>
        <dbReference type="EMBL" id="MBP1971166.1"/>
    </source>
</evidence>
<dbReference type="SUPFAM" id="SSF160214">
    <property type="entry name" value="FlaG-like"/>
    <property type="match status" value="1"/>
</dbReference>
<name>A0ABS4ILJ5_9BACI</name>
<dbReference type="PANTHER" id="PTHR37166:SF1">
    <property type="entry name" value="PROTEIN FLAG"/>
    <property type="match status" value="1"/>
</dbReference>
<protein>
    <submittedName>
        <fullName evidence="1">FlaG/YvyC family protein</fullName>
    </submittedName>
</protein>
<sequence length="78" mass="9175">MKTTNKEEIDMAISMLNESLDPIRTNVKFEMHERLEKYYVSVVDTNTDEVLKEIPPKKMLDMYAEMAEFMGILVDEKI</sequence>